<sequence length="100" mass="11505">MQSIADLPQELLFHKILVPIDDIFDYIRLSRVCKNFQILIKCIILVVSDSSKESGVFNSIANRHVQIDPYGSDDTQTKLKENLKNFNYIIFEDQNLKSSA</sequence>
<protein>
    <recommendedName>
        <fullName evidence="3">F-box domain-containing protein</fullName>
    </recommendedName>
</protein>
<dbReference type="InParanoid" id="K0KFX2"/>
<evidence type="ECO:0000313" key="1">
    <source>
        <dbReference type="EMBL" id="CCH41811.1"/>
    </source>
</evidence>
<dbReference type="Proteomes" id="UP000009328">
    <property type="component" value="Unassembled WGS sequence"/>
</dbReference>
<organism evidence="1 2">
    <name type="scientific">Wickerhamomyces ciferrii (strain ATCC 14091 / BCRC 22168 / CBS 111 / JCM 3599 / NBRC 0793 / NRRL Y-1031 F-60-10)</name>
    <name type="common">Yeast</name>
    <name type="synonym">Pichia ciferrii</name>
    <dbReference type="NCBI Taxonomy" id="1206466"/>
    <lineage>
        <taxon>Eukaryota</taxon>
        <taxon>Fungi</taxon>
        <taxon>Dikarya</taxon>
        <taxon>Ascomycota</taxon>
        <taxon>Saccharomycotina</taxon>
        <taxon>Saccharomycetes</taxon>
        <taxon>Phaffomycetales</taxon>
        <taxon>Wickerhamomycetaceae</taxon>
        <taxon>Wickerhamomyces</taxon>
    </lineage>
</organism>
<comment type="caution">
    <text evidence="1">The sequence shown here is derived from an EMBL/GenBank/DDBJ whole genome shotgun (WGS) entry which is preliminary data.</text>
</comment>
<evidence type="ECO:0008006" key="3">
    <source>
        <dbReference type="Google" id="ProtNLM"/>
    </source>
</evidence>
<proteinExistence type="predicted"/>
<dbReference type="AlphaFoldDB" id="K0KFX2"/>
<dbReference type="EMBL" id="CAIF01000029">
    <property type="protein sequence ID" value="CCH41811.1"/>
    <property type="molecule type" value="Genomic_DNA"/>
</dbReference>
<dbReference type="HOGENOM" id="CLU_2308238_0_0_1"/>
<reference evidence="1 2" key="1">
    <citation type="journal article" date="2012" name="Eukaryot. Cell">
        <title>Draft genome sequence of Wickerhamomyces ciferrii NRRL Y-1031 F-60-10.</title>
        <authorList>
            <person name="Schneider J."/>
            <person name="Andrea H."/>
            <person name="Blom J."/>
            <person name="Jaenicke S."/>
            <person name="Ruckert C."/>
            <person name="Schorsch C."/>
            <person name="Szczepanowski R."/>
            <person name="Farwick M."/>
            <person name="Goesmann A."/>
            <person name="Puhler A."/>
            <person name="Schaffer S."/>
            <person name="Tauch A."/>
            <person name="Kohler T."/>
            <person name="Brinkrolf K."/>
        </authorList>
    </citation>
    <scope>NUCLEOTIDE SEQUENCE [LARGE SCALE GENOMIC DNA]</scope>
    <source>
        <strain evidence="2">ATCC 14091 / BCRC 22168 / CBS 111 / JCM 3599 / NBRC 0793 / NRRL Y-1031 F-60-10</strain>
    </source>
</reference>
<name>K0KFX2_WICCF</name>
<keyword evidence="2" id="KW-1185">Reference proteome</keyword>
<accession>K0KFX2</accession>
<gene>
    <name evidence="1" type="ORF">BN7_1350</name>
</gene>
<evidence type="ECO:0000313" key="2">
    <source>
        <dbReference type="Proteomes" id="UP000009328"/>
    </source>
</evidence>